<dbReference type="Proteomes" id="UP000444401">
    <property type="component" value="Unassembled WGS sequence"/>
</dbReference>
<dbReference type="Gene3D" id="1.10.10.60">
    <property type="entry name" value="Homeodomain-like"/>
    <property type="match status" value="1"/>
</dbReference>
<evidence type="ECO:0000256" key="1">
    <source>
        <dbReference type="ARBA" id="ARBA00009913"/>
    </source>
</evidence>
<comment type="caution">
    <text evidence="7">The sequence shown here is derived from an EMBL/GenBank/DDBJ whole genome shotgun (WGS) entry which is preliminary data.</text>
</comment>
<dbReference type="SUPFAM" id="SSF53041">
    <property type="entry name" value="Resolvase-like"/>
    <property type="match status" value="1"/>
</dbReference>
<dbReference type="CDD" id="cd03768">
    <property type="entry name" value="SR_ResInv"/>
    <property type="match status" value="1"/>
</dbReference>
<organism evidence="7 8">
    <name type="scientific">Pelagerythrobacter marinus</name>
    <dbReference type="NCBI Taxonomy" id="538382"/>
    <lineage>
        <taxon>Bacteria</taxon>
        <taxon>Pseudomonadati</taxon>
        <taxon>Pseudomonadota</taxon>
        <taxon>Alphaproteobacteria</taxon>
        <taxon>Sphingomonadales</taxon>
        <taxon>Erythrobacteraceae</taxon>
        <taxon>Pelagerythrobacter</taxon>
    </lineage>
</organism>
<dbReference type="InterPro" id="IPR006119">
    <property type="entry name" value="Resolv_N"/>
</dbReference>
<keyword evidence="2" id="KW-0229">DNA integration</keyword>
<name>A0ABW9UYY4_9SPHN</name>
<evidence type="ECO:0000256" key="4">
    <source>
        <dbReference type="ARBA" id="ARBA00023172"/>
    </source>
</evidence>
<gene>
    <name evidence="7" type="ORF">GRI72_09345</name>
</gene>
<evidence type="ECO:0000313" key="8">
    <source>
        <dbReference type="Proteomes" id="UP000444401"/>
    </source>
</evidence>
<proteinExistence type="inferred from homology"/>
<keyword evidence="8" id="KW-1185">Reference proteome</keyword>
<dbReference type="InterPro" id="IPR050639">
    <property type="entry name" value="SSR_resolvase"/>
</dbReference>
<dbReference type="InterPro" id="IPR036162">
    <property type="entry name" value="Resolvase-like_N_sf"/>
</dbReference>
<feature type="active site" description="O-(5'-phospho-DNA)-serine intermediate" evidence="5">
    <location>
        <position position="10"/>
    </location>
</feature>
<dbReference type="PROSITE" id="PS51736">
    <property type="entry name" value="RECOMBINASES_3"/>
    <property type="match status" value="1"/>
</dbReference>
<evidence type="ECO:0000256" key="3">
    <source>
        <dbReference type="ARBA" id="ARBA00023125"/>
    </source>
</evidence>
<comment type="similarity">
    <text evidence="1">Belongs to the site-specific recombinase resolvase family.</text>
</comment>
<evidence type="ECO:0000256" key="5">
    <source>
        <dbReference type="PROSITE-ProRule" id="PRU10137"/>
    </source>
</evidence>
<feature type="domain" description="Resolvase/invertase-type recombinase catalytic" evidence="6">
    <location>
        <begin position="2"/>
        <end position="136"/>
    </location>
</feature>
<dbReference type="InterPro" id="IPR006118">
    <property type="entry name" value="Recombinase_CS"/>
</dbReference>
<evidence type="ECO:0000259" key="6">
    <source>
        <dbReference type="PROSITE" id="PS51736"/>
    </source>
</evidence>
<dbReference type="PANTHER" id="PTHR30461">
    <property type="entry name" value="DNA-INVERTASE FROM LAMBDOID PROPHAGE"/>
    <property type="match status" value="1"/>
</dbReference>
<dbReference type="InterPro" id="IPR009057">
    <property type="entry name" value="Homeodomain-like_sf"/>
</dbReference>
<protein>
    <submittedName>
        <fullName evidence="7">Recombinase family protein</fullName>
    </submittedName>
</protein>
<dbReference type="EMBL" id="WTYO01000003">
    <property type="protein sequence ID" value="MXO69028.1"/>
    <property type="molecule type" value="Genomic_DNA"/>
</dbReference>
<dbReference type="CDD" id="cd00569">
    <property type="entry name" value="HTH_Hin_like"/>
    <property type="match status" value="1"/>
</dbReference>
<dbReference type="SUPFAM" id="SSF46689">
    <property type="entry name" value="Homeodomain-like"/>
    <property type="match status" value="1"/>
</dbReference>
<dbReference type="PANTHER" id="PTHR30461:SF2">
    <property type="entry name" value="SERINE RECOMBINASE PINE-RELATED"/>
    <property type="match status" value="1"/>
</dbReference>
<accession>A0ABW9UYY4</accession>
<dbReference type="Pfam" id="PF00239">
    <property type="entry name" value="Resolvase"/>
    <property type="match status" value="1"/>
</dbReference>
<dbReference type="Gene3D" id="3.40.50.1390">
    <property type="entry name" value="Resolvase, N-terminal catalytic domain"/>
    <property type="match status" value="1"/>
</dbReference>
<sequence length="184" mass="20158">MARIGYARVSTHDQTLDLQLDALEAAGCDHVFTDKGISAIAKSRPGFAKAIGCLRSGDTLVLWKMDRAFRSLRHALDTLEKFEQQGVHLNVLTEGIDTTTPMGRCFFQIRNAFSELERSLISERTKAGMEAARKRGRRIGRPRVLSAAQISSARARCSAGEDMAVIAAQSGVSERTLYRAVNGC</sequence>
<keyword evidence="4" id="KW-0233">DNA recombination</keyword>
<dbReference type="PROSITE" id="PS00397">
    <property type="entry name" value="RECOMBINASES_1"/>
    <property type="match status" value="1"/>
</dbReference>
<reference evidence="7 8" key="1">
    <citation type="submission" date="2019-12" db="EMBL/GenBank/DDBJ databases">
        <title>Genomic-based taxomic classification of the family Erythrobacteraceae.</title>
        <authorList>
            <person name="Xu L."/>
        </authorList>
    </citation>
    <scope>NUCLEOTIDE SEQUENCE [LARGE SCALE GENOMIC DNA]</scope>
    <source>
        <strain evidence="7 8">H32</strain>
    </source>
</reference>
<dbReference type="SMART" id="SM00857">
    <property type="entry name" value="Resolvase"/>
    <property type="match status" value="1"/>
</dbReference>
<keyword evidence="3" id="KW-0238">DNA-binding</keyword>
<evidence type="ECO:0000313" key="7">
    <source>
        <dbReference type="EMBL" id="MXO69028.1"/>
    </source>
</evidence>
<evidence type="ECO:0000256" key="2">
    <source>
        <dbReference type="ARBA" id="ARBA00022908"/>
    </source>
</evidence>